<dbReference type="RefSeq" id="WP_133556095.1">
    <property type="nucleotide sequence ID" value="NZ_SNWM01000003.1"/>
</dbReference>
<dbReference type="AlphaFoldDB" id="A0A4R6IH76"/>
<evidence type="ECO:0000256" key="1">
    <source>
        <dbReference type="SAM" id="MobiDB-lite"/>
    </source>
</evidence>
<feature type="transmembrane region" description="Helical" evidence="2">
    <location>
        <begin position="12"/>
        <end position="33"/>
    </location>
</feature>
<evidence type="ECO:0000313" key="4">
    <source>
        <dbReference type="Proteomes" id="UP000295499"/>
    </source>
</evidence>
<evidence type="ECO:0000313" key="3">
    <source>
        <dbReference type="EMBL" id="TDO21524.1"/>
    </source>
</evidence>
<reference evidence="3 4" key="1">
    <citation type="submission" date="2019-03" db="EMBL/GenBank/DDBJ databases">
        <title>Genomic Encyclopedia of Archaeal and Bacterial Type Strains, Phase II (KMG-II): from individual species to whole genera.</title>
        <authorList>
            <person name="Goeker M."/>
        </authorList>
    </citation>
    <scope>NUCLEOTIDE SEQUENCE [LARGE SCALE GENOMIC DNA]</scope>
    <source>
        <strain evidence="3 4">DSM 19034</strain>
    </source>
</reference>
<keyword evidence="2" id="KW-0812">Transmembrane</keyword>
<proteinExistence type="predicted"/>
<gene>
    <name evidence="3" type="ORF">CLV32_2629</name>
</gene>
<accession>A0A4R6IH76</accession>
<feature type="compositionally biased region" description="Basic residues" evidence="1">
    <location>
        <begin position="590"/>
        <end position="606"/>
    </location>
</feature>
<evidence type="ECO:0000256" key="2">
    <source>
        <dbReference type="SAM" id="Phobius"/>
    </source>
</evidence>
<name>A0A4R6IH76_9SPHI</name>
<organism evidence="3 4">
    <name type="scientific">Pedobacter duraquae</name>
    <dbReference type="NCBI Taxonomy" id="425511"/>
    <lineage>
        <taxon>Bacteria</taxon>
        <taxon>Pseudomonadati</taxon>
        <taxon>Bacteroidota</taxon>
        <taxon>Sphingobacteriia</taxon>
        <taxon>Sphingobacteriales</taxon>
        <taxon>Sphingobacteriaceae</taxon>
        <taxon>Pedobacter</taxon>
    </lineage>
</organism>
<dbReference type="OrthoDB" id="814802at2"/>
<evidence type="ECO:0008006" key="5">
    <source>
        <dbReference type="Google" id="ProtNLM"/>
    </source>
</evidence>
<dbReference type="EMBL" id="SNWM01000003">
    <property type="protein sequence ID" value="TDO21524.1"/>
    <property type="molecule type" value="Genomic_DNA"/>
</dbReference>
<keyword evidence="2" id="KW-1133">Transmembrane helix</keyword>
<protein>
    <recommendedName>
        <fullName evidence="5">AsmA-like protein</fullName>
    </recommendedName>
</protein>
<dbReference type="Proteomes" id="UP000295499">
    <property type="component" value="Unassembled WGS sequence"/>
</dbReference>
<feature type="region of interest" description="Disordered" evidence="1">
    <location>
        <begin position="584"/>
        <end position="606"/>
    </location>
</feature>
<sequence>MVVRIPGTLRIWKWIAAVTVGILLLLGAISWYYSVKLRPMLTAEIKELVLNATDSLYHIEFSDVRTNVITGNAALINVRIVPNADVLKRLTAEKKAPNNVYTIRLRRLMIRGFHPILLFRDKTLHIDLIRLDNPSVLMVNKQLDFNEGKLPRPRKSPYGYISQFLKELRVQTIAFKDIKFKYINANLPVPEADSLSNLNITLTDWLIDKNSATDPNRIYLLKDIAVNINDYTYATPDSLYHININQLDFRASTGKLKIKKFGLVPRYAEMEFGKVAHYAKDRYTIAFNDINLDGIDFPLYILKQELLAKEMNLTNGYVAVFSDNTVGYYNTPGQPKRIKRGKYPHQLLQTVKGLITVKKLNLDNIHISYAAFDPDSRERGVITFENTSGVITNATNSAKFKAANPITEAKLTSNLMGRGSLAVNFKFDLSAKDGAFAYAGTLKNMEGKQLNRITRPLGMLEVRSGFVHELKFDVKANDSVAKGRVDFRYEGLAINLFKREEGEEKIQKRGWLSFLANNLVINTSNPDYTGKFTPAIINYKREPTASFFRFIYRSLYEGIRNSIGLTDAKQEKIRVQVESFRKMRSDREKRRANRRKRELLQRKKAP</sequence>
<keyword evidence="2" id="KW-0472">Membrane</keyword>
<comment type="caution">
    <text evidence="3">The sequence shown here is derived from an EMBL/GenBank/DDBJ whole genome shotgun (WGS) entry which is preliminary data.</text>
</comment>
<keyword evidence="4" id="KW-1185">Reference proteome</keyword>